<reference evidence="1 2" key="1">
    <citation type="journal article" date="2019" name="Nat. Med.">
        <title>A library of human gut bacterial isolates paired with longitudinal multiomics data enables mechanistic microbiome research.</title>
        <authorList>
            <person name="Poyet M."/>
            <person name="Groussin M."/>
            <person name="Gibbons S.M."/>
            <person name="Avila-Pacheco J."/>
            <person name="Jiang X."/>
            <person name="Kearney S.M."/>
            <person name="Perrotta A.R."/>
            <person name="Berdy B."/>
            <person name="Zhao S."/>
            <person name="Lieberman T.D."/>
            <person name="Swanson P.K."/>
            <person name="Smith M."/>
            <person name="Roesemann S."/>
            <person name="Alexander J.E."/>
            <person name="Rich S.A."/>
            <person name="Livny J."/>
            <person name="Vlamakis H."/>
            <person name="Clish C."/>
            <person name="Bullock K."/>
            <person name="Deik A."/>
            <person name="Scott J."/>
            <person name="Pierce K.A."/>
            <person name="Xavier R.J."/>
            <person name="Alm E.J."/>
        </authorList>
    </citation>
    <scope>NUCLEOTIDE SEQUENCE [LARGE SCALE GENOMIC DNA]</scope>
    <source>
        <strain evidence="1 2">BIOML-A1</strain>
    </source>
</reference>
<dbReference type="RefSeq" id="WP_020436919.1">
    <property type="nucleotide sequence ID" value="NZ_JAJBOB010000028.1"/>
</dbReference>
<protein>
    <submittedName>
        <fullName evidence="1">Uncharacterized protein</fullName>
    </submittedName>
</protein>
<dbReference type="GeneID" id="303257107"/>
<accession>A0A844KG78</accession>
<proteinExistence type="predicted"/>
<evidence type="ECO:0000313" key="1">
    <source>
        <dbReference type="EMBL" id="MTR77679.1"/>
    </source>
</evidence>
<comment type="caution">
    <text evidence="1">The sequence shown here is derived from an EMBL/GenBank/DDBJ whole genome shotgun (WGS) entry which is preliminary data.</text>
</comment>
<evidence type="ECO:0000313" key="2">
    <source>
        <dbReference type="Proteomes" id="UP000448177"/>
    </source>
</evidence>
<dbReference type="EMBL" id="WNAF01000011">
    <property type="protein sequence ID" value="MTR77679.1"/>
    <property type="molecule type" value="Genomic_DNA"/>
</dbReference>
<dbReference type="AlphaFoldDB" id="A0A844KG78"/>
<organism evidence="1 2">
    <name type="scientific">Mediterraneibacter faecis</name>
    <dbReference type="NCBI Taxonomy" id="592978"/>
    <lineage>
        <taxon>Bacteria</taxon>
        <taxon>Bacillati</taxon>
        <taxon>Bacillota</taxon>
        <taxon>Clostridia</taxon>
        <taxon>Lachnospirales</taxon>
        <taxon>Lachnospiraceae</taxon>
        <taxon>Mediterraneibacter</taxon>
    </lineage>
</organism>
<keyword evidence="2" id="KW-1185">Reference proteome</keyword>
<gene>
    <name evidence="1" type="ORF">GMD21_13615</name>
</gene>
<dbReference type="Proteomes" id="UP000448177">
    <property type="component" value="Unassembled WGS sequence"/>
</dbReference>
<sequence length="92" mass="10769">MLKIRLMGTKSDIRWFQNFLQIDSDIEVLELMVMQAAQQRMEKAIGKTIPKKQIKAPVPPIKAKYPIMDWKNLPFNTAVWKESEKLAGKRRI</sequence>
<name>A0A844KG78_9FIRM</name>